<evidence type="ECO:0000313" key="1">
    <source>
        <dbReference type="EMBL" id="NIE50195.1"/>
    </source>
</evidence>
<protein>
    <submittedName>
        <fullName evidence="1">Uncharacterized protein</fullName>
    </submittedName>
</protein>
<accession>A0A6G5AGT1</accession>
<reference evidence="1" key="1">
    <citation type="submission" date="2020-03" db="EMBL/GenBank/DDBJ databases">
        <title>A transcriptome and proteome of the tick Rhipicephalus microplus shaped by the genetic composition of its hosts and developmental stage.</title>
        <authorList>
            <person name="Garcia G.R."/>
            <person name="Ribeiro J.M.C."/>
            <person name="Maruyama S.R."/>
            <person name="Gardinasse L.G."/>
            <person name="Nelson K."/>
            <person name="Ferreira B.R."/>
            <person name="Andrade T.G."/>
            <person name="Santos I.K.F.M."/>
        </authorList>
    </citation>
    <scope>NUCLEOTIDE SEQUENCE</scope>
    <source>
        <strain evidence="1">NSGR</strain>
        <tissue evidence="1">Salivary glands</tissue>
    </source>
</reference>
<sequence length="157" mass="17458">MASLPPQTLYHYIERAKPRSSQVGWITRVLVKSSQIFCYRTFEERPHGLPSRMFWSQEKNISSPSGPPCTGPHGPACPILLLRPPPLPIPGKPQYPSRPGPKLGPIGSMFPTGPTWPCGMPVFRPLVTRLSMRTPVERSTVCPKPYIGSGIHNRRPP</sequence>
<dbReference type="AlphaFoldDB" id="A0A6G5AGT1"/>
<name>A0A6G5AGT1_RHIMP</name>
<organism evidence="1">
    <name type="scientific">Rhipicephalus microplus</name>
    <name type="common">Cattle tick</name>
    <name type="synonym">Boophilus microplus</name>
    <dbReference type="NCBI Taxonomy" id="6941"/>
    <lineage>
        <taxon>Eukaryota</taxon>
        <taxon>Metazoa</taxon>
        <taxon>Ecdysozoa</taxon>
        <taxon>Arthropoda</taxon>
        <taxon>Chelicerata</taxon>
        <taxon>Arachnida</taxon>
        <taxon>Acari</taxon>
        <taxon>Parasitiformes</taxon>
        <taxon>Ixodida</taxon>
        <taxon>Ixodoidea</taxon>
        <taxon>Ixodidae</taxon>
        <taxon>Rhipicephalinae</taxon>
        <taxon>Rhipicephalus</taxon>
        <taxon>Boophilus</taxon>
    </lineage>
</organism>
<proteinExistence type="predicted"/>
<dbReference type="EMBL" id="GIKN01007922">
    <property type="protein sequence ID" value="NIE50195.1"/>
    <property type="molecule type" value="Transcribed_RNA"/>
</dbReference>